<dbReference type="EMBL" id="CAICTM010000096">
    <property type="protein sequence ID" value="CAB9500981.1"/>
    <property type="molecule type" value="Genomic_DNA"/>
</dbReference>
<dbReference type="AlphaFoldDB" id="A0A9N8H4X1"/>
<feature type="compositionally biased region" description="Low complexity" evidence="1">
    <location>
        <begin position="139"/>
        <end position="150"/>
    </location>
</feature>
<evidence type="ECO:0000313" key="3">
    <source>
        <dbReference type="Proteomes" id="UP001153069"/>
    </source>
</evidence>
<feature type="compositionally biased region" description="Basic and acidic residues" evidence="1">
    <location>
        <begin position="153"/>
        <end position="168"/>
    </location>
</feature>
<dbReference type="GO" id="GO:0016787">
    <property type="term" value="F:hydrolase activity"/>
    <property type="evidence" value="ECO:0007669"/>
    <property type="project" value="UniProtKB-KW"/>
</dbReference>
<dbReference type="OrthoDB" id="10252157at2759"/>
<proteinExistence type="predicted"/>
<comment type="caution">
    <text evidence="2">The sequence shown here is derived from an EMBL/GenBank/DDBJ whole genome shotgun (WGS) entry which is preliminary data.</text>
</comment>
<evidence type="ECO:0000256" key="1">
    <source>
        <dbReference type="SAM" id="MobiDB-lite"/>
    </source>
</evidence>
<accession>A0A9N8H4X1</accession>
<evidence type="ECO:0000313" key="2">
    <source>
        <dbReference type="EMBL" id="CAB9500981.1"/>
    </source>
</evidence>
<sequence>MKNPFEAEAATPETLHTCTSSTAHEDVDVDVDVDDENLMPAKQLEFLLTPDEWYALGERVAYDLQANKITTDQATSIEDTSSSSVVKVFRRVVKEDNNQDEDDDDEEEEDLQRWMTFLPSDPEGSFAFQAVEQALSLSTSTCTSTSATRSTRQKKEKETQEHKGRCDTESTEASLDSQNLIHVHGCVGVEGEETMMSSSDHALPLPRLYLDYVGMGDSDSIHTTSSHHHHHQPSLTKQRADLVEALWEEQGIKRTVVVSAGESSSLVIMELLQRQRNRLAAGSPFPKLLHVLSLNGRYVAKTRQINQLPTVTQLLRSDRMGPKLAHKAQRSDFTIAHCLGPHLRGCSAKNKQLKKQIYSVVRRHNGTSSQLLDMARIVDDHLDRQHRYRWHLPHLLKVFAVDQGITFHLATTNSKKASQQIQLVQRQLDDYELTDIPHVRYDKFEAASTTAFLFDTSAVEGFVTAIRQLQQADIPMSYNAIRKNKCAHDDGQLILWRRSFGEDEFDELDEEPHDNDSYLDDDDHDHDEDDHLATQSLDTRLETEIVFDNSEMDDDEFDLF</sequence>
<gene>
    <name evidence="2" type="ORF">SEMRO_97_G049900.1</name>
</gene>
<feature type="region of interest" description="Disordered" evidence="1">
    <location>
        <begin position="139"/>
        <end position="171"/>
    </location>
</feature>
<protein>
    <submittedName>
        <fullName evidence="2">Hydrolase</fullName>
    </submittedName>
</protein>
<organism evidence="2 3">
    <name type="scientific">Seminavis robusta</name>
    <dbReference type="NCBI Taxonomy" id="568900"/>
    <lineage>
        <taxon>Eukaryota</taxon>
        <taxon>Sar</taxon>
        <taxon>Stramenopiles</taxon>
        <taxon>Ochrophyta</taxon>
        <taxon>Bacillariophyta</taxon>
        <taxon>Bacillariophyceae</taxon>
        <taxon>Bacillariophycidae</taxon>
        <taxon>Naviculales</taxon>
        <taxon>Naviculaceae</taxon>
        <taxon>Seminavis</taxon>
    </lineage>
</organism>
<dbReference type="Proteomes" id="UP001153069">
    <property type="component" value="Unassembled WGS sequence"/>
</dbReference>
<keyword evidence="2" id="KW-0378">Hydrolase</keyword>
<feature type="region of interest" description="Disordered" evidence="1">
    <location>
        <begin position="507"/>
        <end position="535"/>
    </location>
</feature>
<reference evidence="2" key="1">
    <citation type="submission" date="2020-06" db="EMBL/GenBank/DDBJ databases">
        <authorList>
            <consortium name="Plant Systems Biology data submission"/>
        </authorList>
    </citation>
    <scope>NUCLEOTIDE SEQUENCE</scope>
    <source>
        <strain evidence="2">D6</strain>
    </source>
</reference>
<feature type="region of interest" description="Disordered" evidence="1">
    <location>
        <begin position="1"/>
        <end position="23"/>
    </location>
</feature>
<name>A0A9N8H4X1_9STRA</name>
<feature type="compositionally biased region" description="Acidic residues" evidence="1">
    <location>
        <begin position="507"/>
        <end position="530"/>
    </location>
</feature>
<keyword evidence="3" id="KW-1185">Reference proteome</keyword>